<proteinExistence type="inferred from homology"/>
<dbReference type="Pfam" id="PF08043">
    <property type="entry name" value="Xin"/>
    <property type="match status" value="2"/>
</dbReference>
<protein>
    <submittedName>
        <fullName evidence="6">Uncharacterized protein</fullName>
    </submittedName>
</protein>
<name>A0A1A6HF68_NEOLE</name>
<evidence type="ECO:0000256" key="4">
    <source>
        <dbReference type="ARBA" id="ARBA00023203"/>
    </source>
</evidence>
<feature type="non-terminal residue" evidence="6">
    <location>
        <position position="170"/>
    </location>
</feature>
<evidence type="ECO:0000256" key="3">
    <source>
        <dbReference type="ARBA" id="ARBA00022949"/>
    </source>
</evidence>
<dbReference type="InterPro" id="IPR012510">
    <property type="entry name" value="Actin-binding_Xin_repeat"/>
</dbReference>
<feature type="non-terminal residue" evidence="6">
    <location>
        <position position="1"/>
    </location>
</feature>
<dbReference type="PANTHER" id="PTHR22591:SF1">
    <property type="entry name" value="XIN ACTIN-BINDING REPEAT-CONTAINING PROTEIN 2"/>
    <property type="match status" value="1"/>
</dbReference>
<dbReference type="GO" id="GO:0007015">
    <property type="term" value="P:actin filament organization"/>
    <property type="evidence" value="ECO:0007669"/>
    <property type="project" value="TreeGrafter"/>
</dbReference>
<dbReference type="GO" id="GO:0005925">
    <property type="term" value="C:focal adhesion"/>
    <property type="evidence" value="ECO:0007669"/>
    <property type="project" value="TreeGrafter"/>
</dbReference>
<accession>A0A1A6HF68</accession>
<keyword evidence="4 5" id="KW-0009">Actin-binding</keyword>
<keyword evidence="2" id="KW-0677">Repeat</keyword>
<evidence type="ECO:0000313" key="7">
    <source>
        <dbReference type="Proteomes" id="UP000092124"/>
    </source>
</evidence>
<keyword evidence="7" id="KW-1185">Reference proteome</keyword>
<evidence type="ECO:0000313" key="6">
    <source>
        <dbReference type="EMBL" id="OBS77233.1"/>
    </source>
</evidence>
<comment type="similarity">
    <text evidence="5">Belongs to the Xin family.</text>
</comment>
<evidence type="ECO:0000256" key="1">
    <source>
        <dbReference type="ARBA" id="ARBA00004282"/>
    </source>
</evidence>
<dbReference type="EMBL" id="LZPO01034015">
    <property type="protein sequence ID" value="OBS77233.1"/>
    <property type="molecule type" value="Genomic_DNA"/>
</dbReference>
<comment type="domain">
    <text evidence="5">Xin repeats bind F-actin.</text>
</comment>
<evidence type="ECO:0000256" key="2">
    <source>
        <dbReference type="ARBA" id="ARBA00022737"/>
    </source>
</evidence>
<dbReference type="Proteomes" id="UP000092124">
    <property type="component" value="Unassembled WGS sequence"/>
</dbReference>
<comment type="subcellular location">
    <subcellularLocation>
        <location evidence="1">Cell junction</location>
    </subcellularLocation>
</comment>
<organism evidence="6 7">
    <name type="scientific">Neotoma lepida</name>
    <name type="common">Desert woodrat</name>
    <dbReference type="NCBI Taxonomy" id="56216"/>
    <lineage>
        <taxon>Eukaryota</taxon>
        <taxon>Metazoa</taxon>
        <taxon>Chordata</taxon>
        <taxon>Craniata</taxon>
        <taxon>Vertebrata</taxon>
        <taxon>Euteleostomi</taxon>
        <taxon>Mammalia</taxon>
        <taxon>Eutheria</taxon>
        <taxon>Euarchontoglires</taxon>
        <taxon>Glires</taxon>
        <taxon>Rodentia</taxon>
        <taxon>Myomorpha</taxon>
        <taxon>Muroidea</taxon>
        <taxon>Cricetidae</taxon>
        <taxon>Neotominae</taxon>
        <taxon>Neotoma</taxon>
    </lineage>
</organism>
<dbReference type="PROSITE" id="PS51389">
    <property type="entry name" value="XIN"/>
    <property type="match status" value="1"/>
</dbReference>
<dbReference type="STRING" id="56216.A0A1A6HF68"/>
<sequence>IDELGEGSGYENIKTVTQEEVQKGDVKNAVWLFENQTLDSIKEVDESVAKITKEEIPPSYVKTTTWLFETTPIHEFNETRVEKVEIIGKSIKETLESLYSQRVIEAPGIIIEADEVGDVRMAKYKLMNQTTPEIQKEDVIRADLKSIMMNLLSQRDCTKKEIFVSEEEKG</sequence>
<dbReference type="GO" id="GO:0051015">
    <property type="term" value="F:actin filament binding"/>
    <property type="evidence" value="ECO:0007669"/>
    <property type="project" value="TreeGrafter"/>
</dbReference>
<comment type="caution">
    <text evidence="6">The sequence shown here is derived from an EMBL/GenBank/DDBJ whole genome shotgun (WGS) entry which is preliminary data.</text>
</comment>
<gene>
    <name evidence="6" type="ORF">A6R68_16315</name>
</gene>
<dbReference type="PANTHER" id="PTHR22591">
    <property type="entry name" value="XIN"/>
    <property type="match status" value="1"/>
</dbReference>
<dbReference type="GO" id="GO:0001725">
    <property type="term" value="C:stress fiber"/>
    <property type="evidence" value="ECO:0007669"/>
    <property type="project" value="TreeGrafter"/>
</dbReference>
<dbReference type="InterPro" id="IPR030072">
    <property type="entry name" value="XIRP1/XIRP2"/>
</dbReference>
<reference evidence="6 7" key="1">
    <citation type="submission" date="2016-06" db="EMBL/GenBank/DDBJ databases">
        <title>The Draft Genome Sequence and Annotation of the Desert Woodrat Neotoma lepida.</title>
        <authorList>
            <person name="Campbell M."/>
            <person name="Oakeson K.F."/>
            <person name="Yandell M."/>
            <person name="Halpert J.R."/>
            <person name="Dearing D."/>
        </authorList>
    </citation>
    <scope>NUCLEOTIDE SEQUENCE [LARGE SCALE GENOMIC DNA]</scope>
    <source>
        <strain evidence="6">417</strain>
        <tissue evidence="6">Liver</tissue>
    </source>
</reference>
<keyword evidence="3" id="KW-0965">Cell junction</keyword>
<feature type="repeat" description="Xin" evidence="5">
    <location>
        <begin position="24"/>
        <end position="39"/>
    </location>
</feature>
<evidence type="ECO:0000256" key="5">
    <source>
        <dbReference type="PROSITE-ProRule" id="PRU00721"/>
    </source>
</evidence>
<dbReference type="AlphaFoldDB" id="A0A1A6HF68"/>
<dbReference type="OrthoDB" id="6129702at2759"/>